<dbReference type="eggNOG" id="COG0489">
    <property type="taxonomic scope" value="Bacteria"/>
</dbReference>
<evidence type="ECO:0000256" key="1">
    <source>
        <dbReference type="ARBA" id="ARBA00007316"/>
    </source>
</evidence>
<dbReference type="InterPro" id="IPR050445">
    <property type="entry name" value="Bact_polysacc_biosynth/exp"/>
</dbReference>
<evidence type="ECO:0000256" key="9">
    <source>
        <dbReference type="SAM" id="MobiDB-lite"/>
    </source>
</evidence>
<dbReference type="InterPro" id="IPR025669">
    <property type="entry name" value="AAA_dom"/>
</dbReference>
<dbReference type="EMBL" id="JJMM01000014">
    <property type="protein sequence ID" value="KDR94672.1"/>
    <property type="molecule type" value="Genomic_DNA"/>
</dbReference>
<dbReference type="Pfam" id="PF13614">
    <property type="entry name" value="AAA_31"/>
    <property type="match status" value="1"/>
</dbReference>
<evidence type="ECO:0000313" key="11">
    <source>
        <dbReference type="EMBL" id="KDR94672.1"/>
    </source>
</evidence>
<comment type="similarity">
    <text evidence="1">Belongs to the CpsD/CapB family.</text>
</comment>
<feature type="region of interest" description="Disordered" evidence="9">
    <location>
        <begin position="236"/>
        <end position="257"/>
    </location>
</feature>
<comment type="caution">
    <text evidence="11">The sequence shown here is derived from an EMBL/GenBank/DDBJ whole genome shotgun (WGS) entry which is preliminary data.</text>
</comment>
<feature type="compositionally biased region" description="Basic residues" evidence="9">
    <location>
        <begin position="236"/>
        <end position="245"/>
    </location>
</feature>
<dbReference type="GO" id="GO:0005524">
    <property type="term" value="F:ATP binding"/>
    <property type="evidence" value="ECO:0007669"/>
    <property type="project" value="UniProtKB-KW"/>
</dbReference>
<dbReference type="STRING" id="1121324.CLIT_14c01330"/>
<keyword evidence="7" id="KW-0829">Tyrosine-protein kinase</keyword>
<keyword evidence="4" id="KW-0547">Nucleotide-binding</keyword>
<keyword evidence="3" id="KW-0808">Transferase</keyword>
<dbReference type="GO" id="GO:0042802">
    <property type="term" value="F:identical protein binding"/>
    <property type="evidence" value="ECO:0007669"/>
    <property type="project" value="UniProtKB-ARBA"/>
</dbReference>
<name>A0A069RKE1_PEPLI</name>
<evidence type="ECO:0000256" key="5">
    <source>
        <dbReference type="ARBA" id="ARBA00022777"/>
    </source>
</evidence>
<evidence type="ECO:0000256" key="2">
    <source>
        <dbReference type="ARBA" id="ARBA00011903"/>
    </source>
</evidence>
<keyword evidence="6" id="KW-0067">ATP-binding</keyword>
<dbReference type="OrthoDB" id="9794577at2"/>
<sequence>MNLLNELIVYQKPKSPISEAYRSLRTNIEFANVDNDKKLILITSSKQAEGKSTTVANLAVTMANMGKKVVIVDGDLRRPRVHKIFGHTKIGGVTEILLSHCSYKGCVKKTEVENLDIITSGQTPPNPSEMLSSNSMKQILEEVRNDYDYVFIDSPPVAAVADAVILSGMADGVVLVCACGRVEVDMVRNTLQALENAGAYVIGSVINNIDVHDKKSGYYYYSPSYYGYCEDSNEKRKRKKRKKKQAQSGLKAASGND</sequence>
<dbReference type="InterPro" id="IPR005702">
    <property type="entry name" value="Wzc-like_C"/>
</dbReference>
<protein>
    <recommendedName>
        <fullName evidence="2">non-specific protein-tyrosine kinase</fullName>
        <ecNumber evidence="2">2.7.10.2</ecNumber>
    </recommendedName>
</protein>
<dbReference type="FunFam" id="3.40.50.300:FF:000527">
    <property type="entry name" value="Tyrosine-protein kinase etk"/>
    <property type="match status" value="1"/>
</dbReference>
<organism evidence="11 12">
    <name type="scientific">Peptoclostridium litorale DSM 5388</name>
    <dbReference type="NCBI Taxonomy" id="1121324"/>
    <lineage>
        <taxon>Bacteria</taxon>
        <taxon>Bacillati</taxon>
        <taxon>Bacillota</taxon>
        <taxon>Clostridia</taxon>
        <taxon>Peptostreptococcales</taxon>
        <taxon>Peptoclostridiaceae</taxon>
        <taxon>Peptoclostridium</taxon>
    </lineage>
</organism>
<keyword evidence="12" id="KW-1185">Reference proteome</keyword>
<proteinExistence type="inferred from homology"/>
<feature type="domain" description="AAA" evidence="10">
    <location>
        <begin position="38"/>
        <end position="188"/>
    </location>
</feature>
<dbReference type="Gene3D" id="3.40.50.300">
    <property type="entry name" value="P-loop containing nucleotide triphosphate hydrolases"/>
    <property type="match status" value="1"/>
</dbReference>
<reference evidence="11 12" key="1">
    <citation type="submission" date="2014-03" db="EMBL/GenBank/DDBJ databases">
        <title>Genome sequence of Clostridium litorale W6, DSM 5388.</title>
        <authorList>
            <person name="Poehlein A."/>
            <person name="Jagirdar A."/>
            <person name="Khonsari B."/>
            <person name="Chibani C.M."/>
            <person name="Gutierrez Gutierrez D.A."/>
            <person name="Davydova E."/>
            <person name="Alghaithi H.S."/>
            <person name="Nair K.P."/>
            <person name="Dhamotharan K."/>
            <person name="Chandran L."/>
            <person name="G W."/>
            <person name="Daniel R."/>
        </authorList>
    </citation>
    <scope>NUCLEOTIDE SEQUENCE [LARGE SCALE GENOMIC DNA]</scope>
    <source>
        <strain evidence="11 12">W6</strain>
    </source>
</reference>
<evidence type="ECO:0000313" key="12">
    <source>
        <dbReference type="Proteomes" id="UP000027946"/>
    </source>
</evidence>
<dbReference type="PANTHER" id="PTHR32309:SF13">
    <property type="entry name" value="FERRIC ENTEROBACTIN TRANSPORT PROTEIN FEPE"/>
    <property type="match status" value="1"/>
</dbReference>
<dbReference type="CDD" id="cd05387">
    <property type="entry name" value="BY-kinase"/>
    <property type="match status" value="1"/>
</dbReference>
<dbReference type="AlphaFoldDB" id="A0A069RKE1"/>
<evidence type="ECO:0000259" key="10">
    <source>
        <dbReference type="Pfam" id="PF13614"/>
    </source>
</evidence>
<dbReference type="PANTHER" id="PTHR32309">
    <property type="entry name" value="TYROSINE-PROTEIN KINASE"/>
    <property type="match status" value="1"/>
</dbReference>
<dbReference type="RefSeq" id="WP_038266574.1">
    <property type="nucleotide sequence ID" value="NZ_FSRH01000015.1"/>
</dbReference>
<comment type="catalytic activity">
    <reaction evidence="8">
        <text>L-tyrosyl-[protein] + ATP = O-phospho-L-tyrosyl-[protein] + ADP + H(+)</text>
        <dbReference type="Rhea" id="RHEA:10596"/>
        <dbReference type="Rhea" id="RHEA-COMP:10136"/>
        <dbReference type="Rhea" id="RHEA-COMP:20101"/>
        <dbReference type="ChEBI" id="CHEBI:15378"/>
        <dbReference type="ChEBI" id="CHEBI:30616"/>
        <dbReference type="ChEBI" id="CHEBI:46858"/>
        <dbReference type="ChEBI" id="CHEBI:61978"/>
        <dbReference type="ChEBI" id="CHEBI:456216"/>
        <dbReference type="EC" id="2.7.10.2"/>
    </reaction>
</comment>
<evidence type="ECO:0000256" key="6">
    <source>
        <dbReference type="ARBA" id="ARBA00022840"/>
    </source>
</evidence>
<dbReference type="GO" id="GO:0004715">
    <property type="term" value="F:non-membrane spanning protein tyrosine kinase activity"/>
    <property type="evidence" value="ECO:0007669"/>
    <property type="project" value="UniProtKB-EC"/>
</dbReference>
<dbReference type="InterPro" id="IPR027417">
    <property type="entry name" value="P-loop_NTPase"/>
</dbReference>
<evidence type="ECO:0000256" key="4">
    <source>
        <dbReference type="ARBA" id="ARBA00022741"/>
    </source>
</evidence>
<evidence type="ECO:0000256" key="3">
    <source>
        <dbReference type="ARBA" id="ARBA00022679"/>
    </source>
</evidence>
<gene>
    <name evidence="11" type="ORF">CLIT_14c01330</name>
</gene>
<accession>A0A069RKE1</accession>
<dbReference type="EC" id="2.7.10.2" evidence="2"/>
<evidence type="ECO:0000256" key="8">
    <source>
        <dbReference type="ARBA" id="ARBA00051245"/>
    </source>
</evidence>
<keyword evidence="5" id="KW-0418">Kinase</keyword>
<dbReference type="SUPFAM" id="SSF52540">
    <property type="entry name" value="P-loop containing nucleoside triphosphate hydrolases"/>
    <property type="match status" value="1"/>
</dbReference>
<evidence type="ECO:0000256" key="7">
    <source>
        <dbReference type="ARBA" id="ARBA00023137"/>
    </source>
</evidence>
<dbReference type="NCBIfam" id="TIGR01007">
    <property type="entry name" value="eps_fam"/>
    <property type="match status" value="1"/>
</dbReference>
<dbReference type="Proteomes" id="UP000027946">
    <property type="component" value="Unassembled WGS sequence"/>
</dbReference>
<dbReference type="GO" id="GO:0005886">
    <property type="term" value="C:plasma membrane"/>
    <property type="evidence" value="ECO:0007669"/>
    <property type="project" value="TreeGrafter"/>
</dbReference>